<dbReference type="PIRSF" id="PIRSF016838">
    <property type="entry name" value="PafC"/>
    <property type="match status" value="1"/>
</dbReference>
<dbReference type="PROSITE" id="PS00894">
    <property type="entry name" value="HTH_DEOR_1"/>
    <property type="match status" value="1"/>
</dbReference>
<dbReference type="EMBL" id="VFQC01000001">
    <property type="protein sequence ID" value="TQN31642.1"/>
    <property type="molecule type" value="Genomic_DNA"/>
</dbReference>
<dbReference type="InterPro" id="IPR001034">
    <property type="entry name" value="DeoR_HTH"/>
</dbReference>
<dbReference type="Pfam" id="PF08279">
    <property type="entry name" value="HTH_11"/>
    <property type="match status" value="1"/>
</dbReference>
<accession>A0A543NIH8</accession>
<sequence>MRVTRELHAPKPALSPAPDLTTRGTLNRMAGPSERIVTLLSLLQDGRAWHVAELAERASTSPRTLRRDIHRLRDLGYPVARSSGGSYQLVSGDAMPPLVLTDEEALAATVGLRFAVLDQIEETTSAADTALAKLERLLPSRLRHRMEALLPPTPPVHTAEQVAPHTLRQLATSASLHQHVRFHYTDHAHQHSQRSTEPYHQVLLGRRWYLLGWDLDREDWRTYRVDRITDLTVPGTTFDPRDLPSSGVVRFVRDSHRFPETPPPAVVRFHAPAATLSELLPHHEGRLEDIDESSCRYTITIHSWEWLLITLTATGIPYRIESPDELVTYARDTAQRIAQAADP</sequence>
<dbReference type="PROSITE" id="PS52050">
    <property type="entry name" value="WYL"/>
    <property type="match status" value="1"/>
</dbReference>
<comment type="caution">
    <text evidence="6">The sequence shown here is derived from an EMBL/GenBank/DDBJ whole genome shotgun (WGS) entry which is preliminary data.</text>
</comment>
<dbReference type="InterPro" id="IPR018356">
    <property type="entry name" value="Tscrpt_reg_HTH_DeoR_CS"/>
</dbReference>
<dbReference type="InterPro" id="IPR026881">
    <property type="entry name" value="WYL_dom"/>
</dbReference>
<dbReference type="PANTHER" id="PTHR34580">
    <property type="match status" value="1"/>
</dbReference>
<name>A0A543NIH8_9ACTN</name>
<dbReference type="GO" id="GO:0003677">
    <property type="term" value="F:DNA binding"/>
    <property type="evidence" value="ECO:0007669"/>
    <property type="project" value="UniProtKB-KW"/>
</dbReference>
<protein>
    <submittedName>
        <fullName evidence="6">Putative DNA-binding transcriptional regulator YafY</fullName>
    </submittedName>
</protein>
<reference evidence="6 7" key="1">
    <citation type="submission" date="2019-06" db="EMBL/GenBank/DDBJ databases">
        <title>Sequencing the genomes of 1000 actinobacteria strains.</title>
        <authorList>
            <person name="Klenk H.-P."/>
        </authorList>
    </citation>
    <scope>NUCLEOTIDE SEQUENCE [LARGE SCALE GENOMIC DNA]</scope>
    <source>
        <strain evidence="6 7">DSM 45015</strain>
    </source>
</reference>
<dbReference type="Gene3D" id="1.10.10.10">
    <property type="entry name" value="Winged helix-like DNA-binding domain superfamily/Winged helix DNA-binding domain"/>
    <property type="match status" value="1"/>
</dbReference>
<keyword evidence="7" id="KW-1185">Reference proteome</keyword>
<dbReference type="InterPro" id="IPR036388">
    <property type="entry name" value="WH-like_DNA-bd_sf"/>
</dbReference>
<feature type="domain" description="HTH deoR-type" evidence="5">
    <location>
        <begin position="32"/>
        <end position="88"/>
    </location>
</feature>
<dbReference type="Proteomes" id="UP000317422">
    <property type="component" value="Unassembled WGS sequence"/>
</dbReference>
<dbReference type="InterPro" id="IPR028349">
    <property type="entry name" value="PafC-like"/>
</dbReference>
<dbReference type="GO" id="GO:0003700">
    <property type="term" value="F:DNA-binding transcription factor activity"/>
    <property type="evidence" value="ECO:0007669"/>
    <property type="project" value="InterPro"/>
</dbReference>
<keyword evidence="1" id="KW-0805">Transcription regulation</keyword>
<evidence type="ECO:0000313" key="6">
    <source>
        <dbReference type="EMBL" id="TQN31642.1"/>
    </source>
</evidence>
<keyword evidence="2 6" id="KW-0238">DNA-binding</keyword>
<organism evidence="6 7">
    <name type="scientific">Haloactinospora alba</name>
    <dbReference type="NCBI Taxonomy" id="405555"/>
    <lineage>
        <taxon>Bacteria</taxon>
        <taxon>Bacillati</taxon>
        <taxon>Actinomycetota</taxon>
        <taxon>Actinomycetes</taxon>
        <taxon>Streptosporangiales</taxon>
        <taxon>Nocardiopsidaceae</taxon>
        <taxon>Haloactinospora</taxon>
    </lineage>
</organism>
<dbReference type="InterPro" id="IPR057727">
    <property type="entry name" value="WCX_dom"/>
</dbReference>
<evidence type="ECO:0000313" key="7">
    <source>
        <dbReference type="Proteomes" id="UP000317422"/>
    </source>
</evidence>
<evidence type="ECO:0000256" key="3">
    <source>
        <dbReference type="ARBA" id="ARBA00023163"/>
    </source>
</evidence>
<dbReference type="InterPro" id="IPR051534">
    <property type="entry name" value="CBASS_pafABC_assoc_protein"/>
</dbReference>
<dbReference type="Pfam" id="PF25583">
    <property type="entry name" value="WCX"/>
    <property type="match status" value="1"/>
</dbReference>
<dbReference type="AlphaFoldDB" id="A0A543NIH8"/>
<dbReference type="Pfam" id="PF13280">
    <property type="entry name" value="WYL"/>
    <property type="match status" value="1"/>
</dbReference>
<evidence type="ECO:0000259" key="5">
    <source>
        <dbReference type="PROSITE" id="PS51000"/>
    </source>
</evidence>
<feature type="region of interest" description="Disordered" evidence="4">
    <location>
        <begin position="1"/>
        <end position="27"/>
    </location>
</feature>
<evidence type="ECO:0000256" key="4">
    <source>
        <dbReference type="SAM" id="MobiDB-lite"/>
    </source>
</evidence>
<keyword evidence="3" id="KW-0804">Transcription</keyword>
<dbReference type="SUPFAM" id="SSF46785">
    <property type="entry name" value="Winged helix' DNA-binding domain"/>
    <property type="match status" value="1"/>
</dbReference>
<dbReference type="InterPro" id="IPR036390">
    <property type="entry name" value="WH_DNA-bd_sf"/>
</dbReference>
<dbReference type="PANTHER" id="PTHR34580:SF3">
    <property type="entry name" value="PROTEIN PAFB"/>
    <property type="match status" value="1"/>
</dbReference>
<proteinExistence type="predicted"/>
<evidence type="ECO:0000256" key="2">
    <source>
        <dbReference type="ARBA" id="ARBA00023125"/>
    </source>
</evidence>
<dbReference type="PROSITE" id="PS51000">
    <property type="entry name" value="HTH_DEOR_2"/>
    <property type="match status" value="1"/>
</dbReference>
<gene>
    <name evidence="6" type="ORF">FHX37_1558</name>
</gene>
<dbReference type="InterPro" id="IPR013196">
    <property type="entry name" value="HTH_11"/>
</dbReference>
<evidence type="ECO:0000256" key="1">
    <source>
        <dbReference type="ARBA" id="ARBA00023015"/>
    </source>
</evidence>
<dbReference type="SMART" id="SM00420">
    <property type="entry name" value="HTH_DEOR"/>
    <property type="match status" value="1"/>
</dbReference>